<dbReference type="InterPro" id="IPR051678">
    <property type="entry name" value="AGP_Transferase"/>
</dbReference>
<dbReference type="InterPro" id="IPR011009">
    <property type="entry name" value="Kinase-like_dom_sf"/>
</dbReference>
<evidence type="ECO:0000313" key="3">
    <source>
        <dbReference type="Proteomes" id="UP000030672"/>
    </source>
</evidence>
<feature type="non-terminal residue" evidence="2">
    <location>
        <position position="244"/>
    </location>
</feature>
<keyword evidence="2" id="KW-0808">Transferase</keyword>
<organism evidence="2 3">
    <name type="scientific">Aureobasidium melanogenum (strain CBS 110374)</name>
    <name type="common">Aureobasidium pullulans var. melanogenum</name>
    <dbReference type="NCBI Taxonomy" id="1043003"/>
    <lineage>
        <taxon>Eukaryota</taxon>
        <taxon>Fungi</taxon>
        <taxon>Dikarya</taxon>
        <taxon>Ascomycota</taxon>
        <taxon>Pezizomycotina</taxon>
        <taxon>Dothideomycetes</taxon>
        <taxon>Dothideomycetidae</taxon>
        <taxon>Dothideales</taxon>
        <taxon>Saccotheciaceae</taxon>
        <taxon>Aureobasidium</taxon>
    </lineage>
</organism>
<dbReference type="InterPro" id="IPR002575">
    <property type="entry name" value="Aminoglycoside_PTrfase"/>
</dbReference>
<name>A0A074VMJ2_AURM1</name>
<feature type="domain" description="Aminoglycoside phosphotransferase" evidence="1">
    <location>
        <begin position="16"/>
        <end position="236"/>
    </location>
</feature>
<dbReference type="GO" id="GO:0016301">
    <property type="term" value="F:kinase activity"/>
    <property type="evidence" value="ECO:0007669"/>
    <property type="project" value="UniProtKB-KW"/>
</dbReference>
<sequence>KVVVVGPYVVKYGHHVSLSEGEVMLHVAKSTPVRVPKIYALYRDCDEQKNFIVMEKIQGKTLKEVWPTSEPSAKEDVTSQLRTIFDELRRLSSPVRFCALHGRPLPDAIFETGEDSDCNRGPFESEDQLNQALLKAYVASEARMTGKATFYERAWPSVFSGHEPVFTHGDLQQKNIMISEVSGRPCVVLIDWETAGWYPSYWEYARAIFACHRFEDDWSFWLEQALDPYLNEYAWMYILMLELW</sequence>
<keyword evidence="2" id="KW-0418">Kinase</keyword>
<dbReference type="CDD" id="cd05120">
    <property type="entry name" value="APH_ChoK_like"/>
    <property type="match status" value="1"/>
</dbReference>
<dbReference type="Proteomes" id="UP000030672">
    <property type="component" value="Unassembled WGS sequence"/>
</dbReference>
<dbReference type="RefSeq" id="XP_040878731.1">
    <property type="nucleotide sequence ID" value="XM_041019223.1"/>
</dbReference>
<dbReference type="Gene3D" id="3.90.1200.10">
    <property type="match status" value="1"/>
</dbReference>
<keyword evidence="3" id="KW-1185">Reference proteome</keyword>
<dbReference type="PANTHER" id="PTHR21310:SF48">
    <property type="entry name" value="AMINOGLYCOSIDE PHOSPHOTRANSFERASE DOMAIN-CONTAINING PROTEIN"/>
    <property type="match status" value="1"/>
</dbReference>
<dbReference type="STRING" id="1043003.A0A074VMJ2"/>
<dbReference type="EMBL" id="KL584837">
    <property type="protein sequence ID" value="KEQ61708.1"/>
    <property type="molecule type" value="Genomic_DNA"/>
</dbReference>
<feature type="non-terminal residue" evidence="2">
    <location>
        <position position="1"/>
    </location>
</feature>
<dbReference type="PANTHER" id="PTHR21310">
    <property type="entry name" value="AMINOGLYCOSIDE PHOSPHOTRANSFERASE-RELATED-RELATED"/>
    <property type="match status" value="1"/>
</dbReference>
<dbReference type="SUPFAM" id="SSF56112">
    <property type="entry name" value="Protein kinase-like (PK-like)"/>
    <property type="match status" value="1"/>
</dbReference>
<proteinExistence type="predicted"/>
<protein>
    <submittedName>
        <fullName evidence="2">Kinase-like protein</fullName>
    </submittedName>
</protein>
<dbReference type="Pfam" id="PF01636">
    <property type="entry name" value="APH"/>
    <property type="match status" value="1"/>
</dbReference>
<dbReference type="HOGENOM" id="CLU_021768_5_1_1"/>
<gene>
    <name evidence="2" type="ORF">M437DRAFT_31965</name>
</gene>
<dbReference type="GeneID" id="63912596"/>
<evidence type="ECO:0000259" key="1">
    <source>
        <dbReference type="Pfam" id="PF01636"/>
    </source>
</evidence>
<evidence type="ECO:0000313" key="2">
    <source>
        <dbReference type="EMBL" id="KEQ61708.1"/>
    </source>
</evidence>
<dbReference type="AlphaFoldDB" id="A0A074VMJ2"/>
<reference evidence="2 3" key="1">
    <citation type="journal article" date="2014" name="BMC Genomics">
        <title>Genome sequencing of four Aureobasidium pullulans varieties: biotechnological potential, stress tolerance, and description of new species.</title>
        <authorList>
            <person name="Gostin Ar C."/>
            <person name="Ohm R.A."/>
            <person name="Kogej T."/>
            <person name="Sonjak S."/>
            <person name="Turk M."/>
            <person name="Zajc J."/>
            <person name="Zalar P."/>
            <person name="Grube M."/>
            <person name="Sun H."/>
            <person name="Han J."/>
            <person name="Sharma A."/>
            <person name="Chiniquy J."/>
            <person name="Ngan C.Y."/>
            <person name="Lipzen A."/>
            <person name="Barry K."/>
            <person name="Grigoriev I.V."/>
            <person name="Gunde-Cimerman N."/>
        </authorList>
    </citation>
    <scope>NUCLEOTIDE SEQUENCE [LARGE SCALE GENOMIC DNA]</scope>
    <source>
        <strain evidence="2 3">CBS 110374</strain>
    </source>
</reference>
<accession>A0A074VMJ2</accession>